<evidence type="ECO:0000259" key="3">
    <source>
        <dbReference type="SMART" id="SM00047"/>
    </source>
</evidence>
<dbReference type="PANTHER" id="PTHR33308:SF9">
    <property type="entry name" value="PEPTIDOGLYCAN HYDROLASE FLGJ"/>
    <property type="match status" value="1"/>
</dbReference>
<dbReference type="AlphaFoldDB" id="A0A7T7UTB0"/>
<feature type="compositionally biased region" description="Polar residues" evidence="2">
    <location>
        <begin position="214"/>
        <end position="223"/>
    </location>
</feature>
<dbReference type="Proteomes" id="UP000595871">
    <property type="component" value="Chromosome"/>
</dbReference>
<protein>
    <submittedName>
        <fullName evidence="4">Glucosaminidase domain-containing protein</fullName>
    </submittedName>
</protein>
<dbReference type="PANTHER" id="PTHR33308">
    <property type="entry name" value="PEPTIDOGLYCAN HYDROLASE FLGJ"/>
    <property type="match status" value="1"/>
</dbReference>
<organism evidence="4 5">
    <name type="scientific">Anaerococcus obesiensis</name>
    <dbReference type="NCBI Taxonomy" id="1287640"/>
    <lineage>
        <taxon>Bacteria</taxon>
        <taxon>Bacillati</taxon>
        <taxon>Bacillota</taxon>
        <taxon>Tissierellia</taxon>
        <taxon>Tissierellales</taxon>
        <taxon>Peptoniphilaceae</taxon>
        <taxon>Anaerococcus</taxon>
    </lineage>
</organism>
<feature type="compositionally biased region" description="Polar residues" evidence="2">
    <location>
        <begin position="171"/>
        <end position="184"/>
    </location>
</feature>
<feature type="region of interest" description="Disordered" evidence="2">
    <location>
        <begin position="153"/>
        <end position="223"/>
    </location>
</feature>
<feature type="compositionally biased region" description="Low complexity" evidence="2">
    <location>
        <begin position="153"/>
        <end position="170"/>
    </location>
</feature>
<keyword evidence="1" id="KW-0378">Hydrolase</keyword>
<dbReference type="Gene3D" id="4.10.80.30">
    <property type="entry name" value="DNA polymerase, domain 6"/>
    <property type="match status" value="1"/>
</dbReference>
<dbReference type="KEGG" id="aob:I6H46_08180"/>
<evidence type="ECO:0000256" key="1">
    <source>
        <dbReference type="ARBA" id="ARBA00022801"/>
    </source>
</evidence>
<dbReference type="SMART" id="SM00047">
    <property type="entry name" value="LYZ2"/>
    <property type="match status" value="1"/>
</dbReference>
<dbReference type="Pfam" id="PF01832">
    <property type="entry name" value="Glucosaminidase"/>
    <property type="match status" value="1"/>
</dbReference>
<dbReference type="PRINTS" id="PR01002">
    <property type="entry name" value="FLGFLGJ"/>
</dbReference>
<evidence type="ECO:0000313" key="4">
    <source>
        <dbReference type="EMBL" id="QQN55832.1"/>
    </source>
</evidence>
<evidence type="ECO:0000313" key="5">
    <source>
        <dbReference type="Proteomes" id="UP000595871"/>
    </source>
</evidence>
<sequence length="245" mass="27087">MLASHSSLAKEYNIFPEVMMGQAILESGWGESTLAKYSKNLFGVKVPNSEKGKGKGHVYLTNEEINGKNIKIKDEFRKFDTYEQSIRQYLSLLSGRYYSSFGVTKAKDYKEQLRLIKKAGYATASNYVDAVLNVITRNNLSALANQYLNSNTTRANNSAAKPNNAKKNSNTLASNTSNKNISTIKTDKKANANSKQSQRVAKATQKPSVKVADTKSTTNPQNILASSTKSKNFQAIAKYYCSFNS</sequence>
<accession>A0A7T7UTB0</accession>
<gene>
    <name evidence="4" type="ORF">I6H46_08180</name>
</gene>
<evidence type="ECO:0000256" key="2">
    <source>
        <dbReference type="SAM" id="MobiDB-lite"/>
    </source>
</evidence>
<name>A0A7T7UTB0_9FIRM</name>
<feature type="domain" description="Mannosyl-glycoprotein endo-beta-N-acetylglucosamidase-like" evidence="3">
    <location>
        <begin position="1"/>
        <end position="148"/>
    </location>
</feature>
<dbReference type="InterPro" id="IPR002901">
    <property type="entry name" value="MGlyc_endo_b_GlcNAc-like_dom"/>
</dbReference>
<dbReference type="RefSeq" id="WP_200225787.1">
    <property type="nucleotide sequence ID" value="NZ_CP067016.1"/>
</dbReference>
<dbReference type="GO" id="GO:0004040">
    <property type="term" value="F:amidase activity"/>
    <property type="evidence" value="ECO:0007669"/>
    <property type="project" value="InterPro"/>
</dbReference>
<dbReference type="InterPro" id="IPR051056">
    <property type="entry name" value="Glycosyl_Hydrolase_73"/>
</dbReference>
<reference evidence="4 5" key="1">
    <citation type="submission" date="2020-12" db="EMBL/GenBank/DDBJ databases">
        <title>FDA dAtabase for Regulatory Grade micrObial Sequences (FDA-ARGOS): Supporting development and validation of Infectious Disease Dx tests.</title>
        <authorList>
            <person name="Sproer C."/>
            <person name="Gronow S."/>
            <person name="Severitt S."/>
            <person name="Schroder I."/>
            <person name="Tallon L."/>
            <person name="Sadzewicz L."/>
            <person name="Zhao X."/>
            <person name="Boylan J."/>
            <person name="Ott S."/>
            <person name="Bowen H."/>
            <person name="Vavikolanu K."/>
            <person name="Mehta A."/>
            <person name="Aluvathingal J."/>
            <person name="Nadendla S."/>
            <person name="Lowell S."/>
            <person name="Myers T."/>
            <person name="Yan Y."/>
            <person name="Sichtig H."/>
        </authorList>
    </citation>
    <scope>NUCLEOTIDE SEQUENCE [LARGE SCALE GENOMIC DNA]</scope>
    <source>
        <strain evidence="4 5">FDAARGOS_989</strain>
    </source>
</reference>
<proteinExistence type="predicted"/>
<keyword evidence="5" id="KW-1185">Reference proteome</keyword>
<dbReference type="Gene3D" id="1.10.530.10">
    <property type="match status" value="1"/>
</dbReference>
<dbReference type="EMBL" id="CP067016">
    <property type="protein sequence ID" value="QQN55832.1"/>
    <property type="molecule type" value="Genomic_DNA"/>
</dbReference>